<evidence type="ECO:0000313" key="3">
    <source>
        <dbReference type="Proteomes" id="UP000178999"/>
    </source>
</evidence>
<keyword evidence="1" id="KW-0812">Transmembrane</keyword>
<dbReference type="Proteomes" id="UP000178999">
    <property type="component" value="Unassembled WGS sequence"/>
</dbReference>
<evidence type="ECO:0000256" key="1">
    <source>
        <dbReference type="SAM" id="Phobius"/>
    </source>
</evidence>
<gene>
    <name evidence="2" type="ORF">A2382_01905</name>
</gene>
<reference evidence="2 3" key="1">
    <citation type="journal article" date="2016" name="Nat. Commun.">
        <title>Thousands of microbial genomes shed light on interconnected biogeochemical processes in an aquifer system.</title>
        <authorList>
            <person name="Anantharaman K."/>
            <person name="Brown C.T."/>
            <person name="Hug L.A."/>
            <person name="Sharon I."/>
            <person name="Castelle C.J."/>
            <person name="Probst A.J."/>
            <person name="Thomas B.C."/>
            <person name="Singh A."/>
            <person name="Wilkins M.J."/>
            <person name="Karaoz U."/>
            <person name="Brodie E.L."/>
            <person name="Williams K.H."/>
            <person name="Hubbard S.S."/>
            <person name="Banfield J.F."/>
        </authorList>
    </citation>
    <scope>NUCLEOTIDE SEQUENCE [LARGE SCALE GENOMIC DNA]</scope>
</reference>
<name>A0A1F8CVT0_9BACT</name>
<dbReference type="AlphaFoldDB" id="A0A1F8CVT0"/>
<dbReference type="STRING" id="1802538.A2382_01905"/>
<accession>A0A1F8CVT0</accession>
<keyword evidence="1" id="KW-1133">Transmembrane helix</keyword>
<keyword evidence="1" id="KW-0472">Membrane</keyword>
<evidence type="ECO:0000313" key="2">
    <source>
        <dbReference type="EMBL" id="OGM79655.1"/>
    </source>
</evidence>
<protein>
    <submittedName>
        <fullName evidence="2">Uncharacterized protein</fullName>
    </submittedName>
</protein>
<organism evidence="2 3">
    <name type="scientific">Candidatus Woesebacteria bacterium RIFOXYB1_FULL_38_16</name>
    <dbReference type="NCBI Taxonomy" id="1802538"/>
    <lineage>
        <taxon>Bacteria</taxon>
        <taxon>Candidatus Woeseibacteriota</taxon>
    </lineage>
</organism>
<sequence length="104" mass="12333">MWECVLLTWQTEFDSEKNEIRQPWFPHLVLRKEEGIEGNYYLLISSQGLLVHLVISLFLLIISWLCWKSDENFGAILTLLAGLYSPTAHLYQYLTYWRTLPLKN</sequence>
<dbReference type="EMBL" id="MGHY01000009">
    <property type="protein sequence ID" value="OGM79655.1"/>
    <property type="molecule type" value="Genomic_DNA"/>
</dbReference>
<feature type="transmembrane region" description="Helical" evidence="1">
    <location>
        <begin position="40"/>
        <end position="66"/>
    </location>
</feature>
<comment type="caution">
    <text evidence="2">The sequence shown here is derived from an EMBL/GenBank/DDBJ whole genome shotgun (WGS) entry which is preliminary data.</text>
</comment>
<feature type="transmembrane region" description="Helical" evidence="1">
    <location>
        <begin position="73"/>
        <end position="94"/>
    </location>
</feature>
<proteinExistence type="predicted"/>